<dbReference type="EMBL" id="FMYU01000003">
    <property type="protein sequence ID" value="SDC20453.1"/>
    <property type="molecule type" value="Genomic_DNA"/>
</dbReference>
<dbReference type="AlphaFoldDB" id="A0A1G6JP27"/>
<protein>
    <recommendedName>
        <fullName evidence="1">YgjP-like metallopeptidase domain-containing protein</fullName>
    </recommendedName>
</protein>
<evidence type="ECO:0000259" key="1">
    <source>
        <dbReference type="Pfam" id="PF01863"/>
    </source>
</evidence>
<dbReference type="RefSeq" id="WP_092127886.1">
    <property type="nucleotide sequence ID" value="NZ_FMYU01000003.1"/>
</dbReference>
<name>A0A1G6JP27_9BACT</name>
<dbReference type="InterPro" id="IPR053136">
    <property type="entry name" value="UTP_pyrophosphatase-like"/>
</dbReference>
<dbReference type="Gene3D" id="3.30.2010.10">
    <property type="entry name" value="Metalloproteases ('zincins'), catalytic domain"/>
    <property type="match status" value="1"/>
</dbReference>
<feature type="domain" description="YgjP-like metallopeptidase" evidence="1">
    <location>
        <begin position="11"/>
        <end position="213"/>
    </location>
</feature>
<dbReference type="Proteomes" id="UP000199411">
    <property type="component" value="Unassembled WGS sequence"/>
</dbReference>
<dbReference type="Pfam" id="PF01863">
    <property type="entry name" value="YgjP-like"/>
    <property type="match status" value="1"/>
</dbReference>
<dbReference type="PANTHER" id="PTHR30399">
    <property type="entry name" value="UNCHARACTERIZED PROTEIN YGJP"/>
    <property type="match status" value="1"/>
</dbReference>
<evidence type="ECO:0000313" key="2">
    <source>
        <dbReference type="EMBL" id="SDC20453.1"/>
    </source>
</evidence>
<keyword evidence="3" id="KW-1185">Reference proteome</keyword>
<gene>
    <name evidence="2" type="ORF">SAMN05660835_00445</name>
</gene>
<accession>A0A1G6JP27</accession>
<dbReference type="PANTHER" id="PTHR30399:SF1">
    <property type="entry name" value="UTP PYROPHOSPHATASE"/>
    <property type="match status" value="1"/>
</dbReference>
<proteinExistence type="predicted"/>
<dbReference type="OrthoDB" id="5321643at2"/>
<organism evidence="2 3">
    <name type="scientific">Desulfurella multipotens</name>
    <dbReference type="NCBI Taxonomy" id="79269"/>
    <lineage>
        <taxon>Bacteria</taxon>
        <taxon>Pseudomonadati</taxon>
        <taxon>Campylobacterota</taxon>
        <taxon>Desulfurellia</taxon>
        <taxon>Desulfurellales</taxon>
        <taxon>Desulfurellaceae</taxon>
        <taxon>Desulfurella</taxon>
    </lineage>
</organism>
<evidence type="ECO:0000313" key="3">
    <source>
        <dbReference type="Proteomes" id="UP000199411"/>
    </source>
</evidence>
<dbReference type="CDD" id="cd07344">
    <property type="entry name" value="M48_yhfN_like"/>
    <property type="match status" value="1"/>
</dbReference>
<sequence>MQIQIVYSKRKTISLIISNDGNLQIRAPFGTKRSTIDNIVQDKKCWIERKISEIKQIALPAKKTYNNGENFYYLGKIYELKIVKADKNSVSLLDGILLLSIKKQSNPRLVLINWYKTQALSFIKTRLNYYSNLLNCTFKSITITSAKKRLGSCDFNGNLRFSFYNILLDQAYIDYVVIHELCHLFYLNHSKNFWQKVESILPDFKQKRLWIRKNFYIIANSL</sequence>
<reference evidence="3" key="1">
    <citation type="submission" date="2016-10" db="EMBL/GenBank/DDBJ databases">
        <authorList>
            <person name="Varghese N."/>
            <person name="Submissions S."/>
        </authorList>
    </citation>
    <scope>NUCLEOTIDE SEQUENCE [LARGE SCALE GENOMIC DNA]</scope>
    <source>
        <strain evidence="3">DSM 8415</strain>
    </source>
</reference>
<dbReference type="InterPro" id="IPR002725">
    <property type="entry name" value="YgjP-like_metallopeptidase"/>
</dbReference>